<dbReference type="SUPFAM" id="SSF48726">
    <property type="entry name" value="Immunoglobulin"/>
    <property type="match status" value="3"/>
</dbReference>
<evidence type="ECO:0000256" key="1">
    <source>
        <dbReference type="ARBA" id="ARBA00004479"/>
    </source>
</evidence>
<dbReference type="Proteomes" id="UP000762676">
    <property type="component" value="Unassembled WGS sequence"/>
</dbReference>
<evidence type="ECO:0000256" key="5">
    <source>
        <dbReference type="ARBA" id="ARBA00023319"/>
    </source>
</evidence>
<protein>
    <submittedName>
        <fullName evidence="9">Hemicentin-2</fullName>
    </submittedName>
</protein>
<keyword evidence="2 7" id="KW-0472">Membrane</keyword>
<dbReference type="PROSITE" id="PS50835">
    <property type="entry name" value="IG_LIKE"/>
    <property type="match status" value="4"/>
</dbReference>
<dbReference type="InterPro" id="IPR036179">
    <property type="entry name" value="Ig-like_dom_sf"/>
</dbReference>
<evidence type="ECO:0000259" key="8">
    <source>
        <dbReference type="PROSITE" id="PS50835"/>
    </source>
</evidence>
<feature type="domain" description="Ig-like" evidence="8">
    <location>
        <begin position="3"/>
        <end position="96"/>
    </location>
</feature>
<dbReference type="GO" id="GO:0050839">
    <property type="term" value="F:cell adhesion molecule binding"/>
    <property type="evidence" value="ECO:0007669"/>
    <property type="project" value="TreeGrafter"/>
</dbReference>
<feature type="compositionally biased region" description="Basic and acidic residues" evidence="6">
    <location>
        <begin position="1016"/>
        <end position="1032"/>
    </location>
</feature>
<dbReference type="SMART" id="SM00409">
    <property type="entry name" value="IG"/>
    <property type="match status" value="3"/>
</dbReference>
<name>A0AAV4EGW9_9GAST</name>
<dbReference type="PANTHER" id="PTHR11640">
    <property type="entry name" value="NEPHRIN"/>
    <property type="match status" value="1"/>
</dbReference>
<dbReference type="InterPro" id="IPR007110">
    <property type="entry name" value="Ig-like_dom"/>
</dbReference>
<dbReference type="PANTHER" id="PTHR11640:SF31">
    <property type="entry name" value="IRREGULAR CHIASM C-ROUGHEST PROTEIN-RELATED"/>
    <property type="match status" value="1"/>
</dbReference>
<dbReference type="InterPro" id="IPR013783">
    <property type="entry name" value="Ig-like_fold"/>
</dbReference>
<dbReference type="InterPro" id="IPR051275">
    <property type="entry name" value="Cell_adhesion_signaling"/>
</dbReference>
<feature type="region of interest" description="Disordered" evidence="6">
    <location>
        <begin position="876"/>
        <end position="898"/>
    </location>
</feature>
<evidence type="ECO:0000256" key="7">
    <source>
        <dbReference type="SAM" id="Phobius"/>
    </source>
</evidence>
<evidence type="ECO:0000256" key="2">
    <source>
        <dbReference type="ARBA" id="ARBA00023136"/>
    </source>
</evidence>
<reference evidence="9 10" key="1">
    <citation type="journal article" date="2021" name="Elife">
        <title>Chloroplast acquisition without the gene transfer in kleptoplastic sea slugs, Plakobranchus ocellatus.</title>
        <authorList>
            <person name="Maeda T."/>
            <person name="Takahashi S."/>
            <person name="Yoshida T."/>
            <person name="Shimamura S."/>
            <person name="Takaki Y."/>
            <person name="Nagai Y."/>
            <person name="Toyoda A."/>
            <person name="Suzuki Y."/>
            <person name="Arimoto A."/>
            <person name="Ishii H."/>
            <person name="Satoh N."/>
            <person name="Nishiyama T."/>
            <person name="Hasebe M."/>
            <person name="Maruyama T."/>
            <person name="Minagawa J."/>
            <person name="Obokata J."/>
            <person name="Shigenobu S."/>
        </authorList>
    </citation>
    <scope>NUCLEOTIDE SEQUENCE [LARGE SCALE GENOMIC DNA]</scope>
</reference>
<feature type="region of interest" description="Disordered" evidence="6">
    <location>
        <begin position="910"/>
        <end position="985"/>
    </location>
</feature>
<comment type="caution">
    <text evidence="9">The sequence shown here is derived from an EMBL/GenBank/DDBJ whole genome shotgun (WGS) entry which is preliminary data.</text>
</comment>
<feature type="compositionally biased region" description="Polar residues" evidence="6">
    <location>
        <begin position="876"/>
        <end position="888"/>
    </location>
</feature>
<keyword evidence="4" id="KW-0325">Glycoprotein</keyword>
<comment type="subcellular location">
    <subcellularLocation>
        <location evidence="1">Membrane</location>
        <topology evidence="1">Single-pass type I membrane protein</topology>
    </subcellularLocation>
</comment>
<accession>A0AAV4EGW9</accession>
<feature type="domain" description="Ig-like" evidence="8">
    <location>
        <begin position="626"/>
        <end position="710"/>
    </location>
</feature>
<evidence type="ECO:0000256" key="6">
    <source>
        <dbReference type="SAM" id="MobiDB-lite"/>
    </source>
</evidence>
<evidence type="ECO:0000313" key="10">
    <source>
        <dbReference type="Proteomes" id="UP000762676"/>
    </source>
</evidence>
<dbReference type="EMBL" id="BMAT01000122">
    <property type="protein sequence ID" value="GFR59999.1"/>
    <property type="molecule type" value="Genomic_DNA"/>
</dbReference>
<dbReference type="GO" id="GO:0005886">
    <property type="term" value="C:plasma membrane"/>
    <property type="evidence" value="ECO:0007669"/>
    <property type="project" value="TreeGrafter"/>
</dbReference>
<gene>
    <name evidence="9" type="ORF">ElyMa_000067800</name>
</gene>
<dbReference type="GO" id="GO:0005911">
    <property type="term" value="C:cell-cell junction"/>
    <property type="evidence" value="ECO:0007669"/>
    <property type="project" value="TreeGrafter"/>
</dbReference>
<evidence type="ECO:0000313" key="9">
    <source>
        <dbReference type="EMBL" id="GFR59999.1"/>
    </source>
</evidence>
<feature type="domain" description="Ig-like" evidence="8">
    <location>
        <begin position="238"/>
        <end position="325"/>
    </location>
</feature>
<feature type="region of interest" description="Disordered" evidence="6">
    <location>
        <begin position="997"/>
        <end position="1035"/>
    </location>
</feature>
<keyword evidence="3" id="KW-1015">Disulfide bond</keyword>
<dbReference type="Gene3D" id="2.60.40.10">
    <property type="entry name" value="Immunoglobulins"/>
    <property type="match status" value="3"/>
</dbReference>
<keyword evidence="7" id="KW-1133">Transmembrane helix</keyword>
<sequence length="1050" mass="114340">MFPYSILVEPACGPVEEGQPLSLTCDVSRDECAGWAVTWQAQAAGHVDVVSCISNTCAGGVYSSSFPTTINSTTSILNIPSVSRTDPFNMQTKWKCDPCNKGFITVCDTLELYSDTLKFYIKPTSPACRVTENTTSGDITSITITCSVSKVYPQAKCTFYRRSQGGNTVRINTDPAYSHTEIGTTPVYYWSTCSVSVSVEELGEGTHSFEGFIYPDVTGGENLVPGTGPHKNVYLSFPQVSHSCLTETVQGYFLGTSARCTCNVTSDGYPRGSAQWYKGDVPQPVGDDGALVVTFDKNNPQQVFTCEATSALGRKVGSTLTVTFTRFPQVSHSCLTETVQGYFLGTSARCTCNVTSDGFPRGSAQWYKGGVLQPVGDDGALLVTFDKNYSEQVYTCEAQSALGRKVGSKLTAKFAFMDSDWVECDIFSDEVTICDNNSSSSTQAMVSCLVSKEHVSPAPTFSFSLDGRTFEDEQLGIETGIYYLRHFTLSPDIGEEFQIVYRVSNTVTNSYKNYSTQVIGRTPPHVTVDGQTYQGIKPSNIVTLPEGDTGDVTCRVDGGYPDAHTTQLKCGQLNTTGDGNTATLRFAANHLTRKMEGTVCTCTSQHASGCYDDNETGFIISVTYGPEITFIHSPIQTTFNKSDTVRFNCSVEANPDPTSVTITRARTNEILGNVQTAKLTYTLDSLDCLDTGVYVCSGQNTQKITSREISVFVNCPQQLNQSFEQLSYFDAVIGQNAKIRIDVYGFPEPKELTLRKMGDDIDLASSPRHKLEYTADVAPFGFVSVIIFDVAETDFTTFTLTIDNDVGDPLSHSFSLNQIQAQPGQKEEENEDTGPSVNIAAVIIGVVAAVLVAAAFVVIVYLVRKNHLLRQHPATAGNQDDINLTPNPAKTPDIVKTPLDATGDKRVRRKGNKYTNDLPRSVDKAPLSTSKARRQSIYENMDLKPGTTSASSASLPPGTARCEGNPDTAPASGLYHSTSREDMEPPDIYRRFNLGAPSKREAETSGVYGNMAYQHTESDLRSPQKETTETKQPDSYYLQLEESIYANSIG</sequence>
<feature type="domain" description="Ig-like" evidence="8">
    <location>
        <begin position="328"/>
        <end position="415"/>
    </location>
</feature>
<keyword evidence="7" id="KW-0812">Transmembrane</keyword>
<proteinExistence type="predicted"/>
<feature type="transmembrane region" description="Helical" evidence="7">
    <location>
        <begin position="839"/>
        <end position="863"/>
    </location>
</feature>
<dbReference type="AlphaFoldDB" id="A0AAV4EGW9"/>
<dbReference type="InterPro" id="IPR003599">
    <property type="entry name" value="Ig_sub"/>
</dbReference>
<keyword evidence="5" id="KW-0393">Immunoglobulin domain</keyword>
<dbReference type="GO" id="GO:0098609">
    <property type="term" value="P:cell-cell adhesion"/>
    <property type="evidence" value="ECO:0007669"/>
    <property type="project" value="TreeGrafter"/>
</dbReference>
<evidence type="ECO:0000256" key="4">
    <source>
        <dbReference type="ARBA" id="ARBA00023180"/>
    </source>
</evidence>
<organism evidence="9 10">
    <name type="scientific">Elysia marginata</name>
    <dbReference type="NCBI Taxonomy" id="1093978"/>
    <lineage>
        <taxon>Eukaryota</taxon>
        <taxon>Metazoa</taxon>
        <taxon>Spiralia</taxon>
        <taxon>Lophotrochozoa</taxon>
        <taxon>Mollusca</taxon>
        <taxon>Gastropoda</taxon>
        <taxon>Heterobranchia</taxon>
        <taxon>Euthyneura</taxon>
        <taxon>Panpulmonata</taxon>
        <taxon>Sacoglossa</taxon>
        <taxon>Placobranchoidea</taxon>
        <taxon>Plakobranchidae</taxon>
        <taxon>Elysia</taxon>
    </lineage>
</organism>
<evidence type="ECO:0000256" key="3">
    <source>
        <dbReference type="ARBA" id="ARBA00023157"/>
    </source>
</evidence>
<keyword evidence="10" id="KW-1185">Reference proteome</keyword>